<reference evidence="2" key="1">
    <citation type="journal article" date="2019" name="Int. J. Syst. Evol. Microbiol.">
        <title>The Global Catalogue of Microorganisms (GCM) 10K type strain sequencing project: providing services to taxonomists for standard genome sequencing and annotation.</title>
        <authorList>
            <consortium name="The Broad Institute Genomics Platform"/>
            <consortium name="The Broad Institute Genome Sequencing Center for Infectious Disease"/>
            <person name="Wu L."/>
            <person name="Ma J."/>
        </authorList>
    </citation>
    <scope>NUCLEOTIDE SEQUENCE [LARGE SCALE GENOMIC DNA]</scope>
    <source>
        <strain evidence="2">CCUG 53519</strain>
    </source>
</reference>
<proteinExistence type="predicted"/>
<evidence type="ECO:0000313" key="1">
    <source>
        <dbReference type="EMBL" id="MFD1131250.1"/>
    </source>
</evidence>
<dbReference type="RefSeq" id="WP_090727656.1">
    <property type="nucleotide sequence ID" value="NZ_JBHTKX010000008.1"/>
</dbReference>
<organism evidence="1 2">
    <name type="scientific">Paenibacillus provencensis</name>
    <dbReference type="NCBI Taxonomy" id="441151"/>
    <lineage>
        <taxon>Bacteria</taxon>
        <taxon>Bacillati</taxon>
        <taxon>Bacillota</taxon>
        <taxon>Bacilli</taxon>
        <taxon>Bacillales</taxon>
        <taxon>Paenibacillaceae</taxon>
        <taxon>Paenibacillus</taxon>
    </lineage>
</organism>
<keyword evidence="2" id="KW-1185">Reference proteome</keyword>
<dbReference type="Proteomes" id="UP001597169">
    <property type="component" value="Unassembled WGS sequence"/>
</dbReference>
<gene>
    <name evidence="1" type="ORF">ACFQ3J_24325</name>
</gene>
<sequence>MKRRIALIIESQTRKADPMPAHLFYKSPKSRWINAVIDFMEVRDFPREDIFFLSLVNRCMYRYDETVRPYPKREYHPRRKECASFAKEVLDFLQSFQEPLFVELHMSLTLANELRWLFHEHGIEHKFYGEGQSLAGKPVYYQRLIEEEKTLRKVQDIKREKWELAAGIMTRSPAEAQWILDEFGHKSYMFPPQVETILEDLKHVMKKHHVRRKDEQKAFDDFIEAIDQEDRAIEFQEFCQDINLLHKLCAKREEYEALKREFGRTMSRFERYLIKREYALEFENKISATLLKLQINLL</sequence>
<evidence type="ECO:0000313" key="2">
    <source>
        <dbReference type="Proteomes" id="UP001597169"/>
    </source>
</evidence>
<comment type="caution">
    <text evidence="1">The sequence shown here is derived from an EMBL/GenBank/DDBJ whole genome shotgun (WGS) entry which is preliminary data.</text>
</comment>
<dbReference type="EMBL" id="JBHTKX010000008">
    <property type="protein sequence ID" value="MFD1131250.1"/>
    <property type="molecule type" value="Genomic_DNA"/>
</dbReference>
<accession>A0ABW3QBN4</accession>
<protein>
    <submittedName>
        <fullName evidence="1">Uncharacterized protein</fullName>
    </submittedName>
</protein>
<name>A0ABW3QBN4_9BACL</name>